<feature type="domain" description="MOFRL-associated" evidence="4">
    <location>
        <begin position="84"/>
        <end position="330"/>
    </location>
</feature>
<feature type="coiled-coil region" evidence="2">
    <location>
        <begin position="549"/>
        <end position="576"/>
    </location>
</feature>
<evidence type="ECO:0000256" key="1">
    <source>
        <dbReference type="ARBA" id="ARBA00005393"/>
    </source>
</evidence>
<comment type="similarity">
    <text evidence="1">Belongs to the glycerate kinase type-2 family.</text>
</comment>
<keyword evidence="2" id="KW-0175">Coiled coil</keyword>
<accession>A0A0L7QXU1</accession>
<dbReference type="InterPro" id="IPR007835">
    <property type="entry name" value="MOFRL"/>
</dbReference>
<proteinExistence type="inferred from homology"/>
<evidence type="ECO:0000259" key="4">
    <source>
        <dbReference type="Pfam" id="PF13660"/>
    </source>
</evidence>
<dbReference type="AlphaFoldDB" id="A0A0L7QXU1"/>
<evidence type="ECO:0000313" key="6">
    <source>
        <dbReference type="Proteomes" id="UP000053825"/>
    </source>
</evidence>
<sequence>MAKPSKKKPRKRKAKMTDPFKEEEIAKKIAAIEGKRQKVIDEVNLSLERRRMDKREIQNARFEKEVRFRQKIIGFILLQIREDLSKVVETGIKCVYTSVIIPEKIKYDGRSILSIKGVRYRLRNNLHIIGWGKEAVTMSSAFERVVGKQLKKGWMVVPRKSIFMMWSFPEAFPPLDSRISYVEAGTDGQPDEKSVITTRRIINYCKKLKKRDLLIVMISQGIDDLLCCPREEITLRDKLRVLTRLQAAEATPEEMNIVRNKLSAIRGGDLARMAYPARVVTLITSDVSARPISQLSGGPCVYDPKDDKALAILAKYNLIDRIPLSVKDLVEETIPWVMAADKQLDENKNYKFVHEDVIACNADAMECMSVEVFKLGLFPIKLNSTCSGKIDEFAREYVKMASLMILAVENKINKLDMYEEMKESPVCPLTDIKVQEIFPTKDNWGLGLCLLLGGRPIVNLCSDPGHGGPNQELALYFSLYWYMRTQQFPILREYTVWFLGGSSYGREGNTETAGAFGYKSLSTDVYPEYEKAQSAFNTAYAKWWKLNEDKRFESKIADAQKEMQELELIRNKYADILPNRVLTENNTNLLFLNINDEDELLELKSGNYYTFTNVGDLHIIRRTVVEPNSQYCCRLVLDDVGITDRVTKSSTRRVVYPISQKIVNSSTQAIQYMYVSLYANLIKEDFLHLPTLPSHQRWYHQVLVSTIIPEWPELIPQISIVLMYIIHVQWSLADFYDVATNFEYMCGSWVIAGGKRDKEDRRKALGLLVVSSMAVSNMYLLCRAELGRNNTLNGGLGFVDNVNVNVVAHVEKSHQYVKQIFS</sequence>
<keyword evidence="5" id="KW-0418">Kinase</keyword>
<evidence type="ECO:0000259" key="3">
    <source>
        <dbReference type="Pfam" id="PF05161"/>
    </source>
</evidence>
<dbReference type="STRING" id="597456.A0A0L7QXU1"/>
<dbReference type="OrthoDB" id="44918at2759"/>
<dbReference type="PANTHER" id="PTHR12227:SF0">
    <property type="entry name" value="GLYCERATE KINASE"/>
    <property type="match status" value="1"/>
</dbReference>
<dbReference type="SUPFAM" id="SSF82544">
    <property type="entry name" value="GckA/TtuD-like"/>
    <property type="match status" value="1"/>
</dbReference>
<dbReference type="Gene3D" id="3.40.50.10180">
    <property type="entry name" value="Glycerate kinase, MOFRL-like N-terminal domain"/>
    <property type="match status" value="1"/>
</dbReference>
<dbReference type="Gene3D" id="3.40.1480.10">
    <property type="entry name" value="MOFRL domain"/>
    <property type="match status" value="1"/>
</dbReference>
<dbReference type="Pfam" id="PF05161">
    <property type="entry name" value="MOFRL"/>
    <property type="match status" value="1"/>
</dbReference>
<protein>
    <submittedName>
        <fullName evidence="5">Glycerate kinase</fullName>
    </submittedName>
</protein>
<reference evidence="5 6" key="1">
    <citation type="submission" date="2015-07" db="EMBL/GenBank/DDBJ databases">
        <title>The genome of Habropoda laboriosa.</title>
        <authorList>
            <person name="Pan H."/>
            <person name="Kapheim K."/>
        </authorList>
    </citation>
    <scope>NUCLEOTIDE SEQUENCE [LARGE SCALE GENOMIC DNA]</scope>
    <source>
        <strain evidence="5">0110345459</strain>
    </source>
</reference>
<keyword evidence="6" id="KW-1185">Reference proteome</keyword>
<dbReference type="Pfam" id="PF13660">
    <property type="entry name" value="DUF4147"/>
    <property type="match status" value="1"/>
</dbReference>
<dbReference type="EMBL" id="KQ414700">
    <property type="protein sequence ID" value="KOC63371.1"/>
    <property type="molecule type" value="Genomic_DNA"/>
</dbReference>
<evidence type="ECO:0000256" key="2">
    <source>
        <dbReference type="SAM" id="Coils"/>
    </source>
</evidence>
<dbReference type="PANTHER" id="PTHR12227">
    <property type="entry name" value="GLYCERATE KINASE"/>
    <property type="match status" value="1"/>
</dbReference>
<dbReference type="GO" id="GO:0008887">
    <property type="term" value="F:glycerate kinase activity"/>
    <property type="evidence" value="ECO:0007669"/>
    <property type="project" value="InterPro"/>
</dbReference>
<gene>
    <name evidence="5" type="ORF">WH47_04089</name>
</gene>
<dbReference type="InterPro" id="IPR038614">
    <property type="entry name" value="GK_N_sf"/>
</dbReference>
<name>A0A0L7QXU1_9HYME</name>
<dbReference type="GO" id="GO:0005737">
    <property type="term" value="C:cytoplasm"/>
    <property type="evidence" value="ECO:0007669"/>
    <property type="project" value="TreeGrafter"/>
</dbReference>
<feature type="domain" description="MOFRL" evidence="3">
    <location>
        <begin position="449"/>
        <end position="529"/>
    </location>
</feature>
<dbReference type="InterPro" id="IPR039760">
    <property type="entry name" value="MOFRL_protein"/>
</dbReference>
<organism evidence="5 6">
    <name type="scientific">Habropoda laboriosa</name>
    <dbReference type="NCBI Taxonomy" id="597456"/>
    <lineage>
        <taxon>Eukaryota</taxon>
        <taxon>Metazoa</taxon>
        <taxon>Ecdysozoa</taxon>
        <taxon>Arthropoda</taxon>
        <taxon>Hexapoda</taxon>
        <taxon>Insecta</taxon>
        <taxon>Pterygota</taxon>
        <taxon>Neoptera</taxon>
        <taxon>Endopterygota</taxon>
        <taxon>Hymenoptera</taxon>
        <taxon>Apocrita</taxon>
        <taxon>Aculeata</taxon>
        <taxon>Apoidea</taxon>
        <taxon>Anthophila</taxon>
        <taxon>Apidae</taxon>
        <taxon>Habropoda</taxon>
    </lineage>
</organism>
<dbReference type="Proteomes" id="UP000053825">
    <property type="component" value="Unassembled WGS sequence"/>
</dbReference>
<evidence type="ECO:0000313" key="5">
    <source>
        <dbReference type="EMBL" id="KOC63371.1"/>
    </source>
</evidence>
<keyword evidence="5" id="KW-0808">Transferase</keyword>
<dbReference type="InterPro" id="IPR025286">
    <property type="entry name" value="MOFRL_assoc_dom"/>
</dbReference>
<dbReference type="InterPro" id="IPR037035">
    <property type="entry name" value="GK-like_C_sf"/>
</dbReference>